<dbReference type="Proteomes" id="UP001371218">
    <property type="component" value="Unassembled WGS sequence"/>
</dbReference>
<dbReference type="PANTHER" id="PTHR34047">
    <property type="entry name" value="NUCLEAR INTRON MATURASE 1, MITOCHONDRIAL-RELATED"/>
    <property type="match status" value="1"/>
</dbReference>
<name>A0ABU9BVC1_9BURK</name>
<evidence type="ECO:0000256" key="3">
    <source>
        <dbReference type="ARBA" id="ARBA00022695"/>
    </source>
</evidence>
<evidence type="ECO:0000256" key="8">
    <source>
        <dbReference type="ARBA" id="ARBA00034120"/>
    </source>
</evidence>
<dbReference type="InterPro" id="IPR000123">
    <property type="entry name" value="Reverse_transcriptase_msDNA"/>
</dbReference>
<dbReference type="CDD" id="cd03487">
    <property type="entry name" value="RT_Bac_retron_II"/>
    <property type="match status" value="1"/>
</dbReference>
<keyword evidence="4" id="KW-0479">Metal-binding</keyword>
<dbReference type="EC" id="2.7.7.49" evidence="1"/>
<evidence type="ECO:0000313" key="12">
    <source>
        <dbReference type="Proteomes" id="UP001371218"/>
    </source>
</evidence>
<comment type="catalytic activity">
    <reaction evidence="9">
        <text>DNA(n) + a 2'-deoxyribonucleoside 5'-triphosphate = DNA(n+1) + diphosphate</text>
        <dbReference type="Rhea" id="RHEA:22508"/>
        <dbReference type="Rhea" id="RHEA-COMP:17339"/>
        <dbReference type="Rhea" id="RHEA-COMP:17340"/>
        <dbReference type="ChEBI" id="CHEBI:33019"/>
        <dbReference type="ChEBI" id="CHEBI:61560"/>
        <dbReference type="ChEBI" id="CHEBI:173112"/>
        <dbReference type="EC" id="2.7.7.49"/>
    </reaction>
</comment>
<dbReference type="PROSITE" id="PS50878">
    <property type="entry name" value="RT_POL"/>
    <property type="match status" value="1"/>
</dbReference>
<dbReference type="PANTHER" id="PTHR34047:SF7">
    <property type="entry name" value="RNA-DIRECTED DNA POLYMERASE"/>
    <property type="match status" value="1"/>
</dbReference>
<dbReference type="RefSeq" id="WP_341428205.1">
    <property type="nucleotide sequence ID" value="NZ_JBBUTG010000021.1"/>
</dbReference>
<dbReference type="InterPro" id="IPR051083">
    <property type="entry name" value="GrpII_Intron_Splice-Mob/Def"/>
</dbReference>
<evidence type="ECO:0000256" key="1">
    <source>
        <dbReference type="ARBA" id="ARBA00012493"/>
    </source>
</evidence>
<evidence type="ECO:0000256" key="5">
    <source>
        <dbReference type="ARBA" id="ARBA00022842"/>
    </source>
</evidence>
<evidence type="ECO:0000256" key="2">
    <source>
        <dbReference type="ARBA" id="ARBA00022679"/>
    </source>
</evidence>
<dbReference type="Pfam" id="PF00078">
    <property type="entry name" value="RVT_1"/>
    <property type="match status" value="1"/>
</dbReference>
<evidence type="ECO:0000256" key="9">
    <source>
        <dbReference type="ARBA" id="ARBA00048173"/>
    </source>
</evidence>
<comment type="caution">
    <text evidence="11">The sequence shown here is derived from an EMBL/GenBank/DDBJ whole genome shotgun (WGS) entry which is preliminary data.</text>
</comment>
<dbReference type="EMBL" id="JBBUTG010000021">
    <property type="protein sequence ID" value="MEK8033781.1"/>
    <property type="molecule type" value="Genomic_DNA"/>
</dbReference>
<keyword evidence="2 11" id="KW-0808">Transferase</keyword>
<accession>A0ABU9BVC1</accession>
<evidence type="ECO:0000313" key="11">
    <source>
        <dbReference type="EMBL" id="MEK8033781.1"/>
    </source>
</evidence>
<evidence type="ECO:0000256" key="7">
    <source>
        <dbReference type="ARBA" id="ARBA00023118"/>
    </source>
</evidence>
<dbReference type="SUPFAM" id="SSF56672">
    <property type="entry name" value="DNA/RNA polymerases"/>
    <property type="match status" value="1"/>
</dbReference>
<evidence type="ECO:0000256" key="6">
    <source>
        <dbReference type="ARBA" id="ARBA00022918"/>
    </source>
</evidence>
<sequence length="461" mass="51846">MTDLRQHTSLSLARAMLSGSARASGLRARIESCLGGPAPWAEVLVQRCSRFSVDRWLRTTPESLAQIIDADEGFDRAWAQRLGLYVRRYFLHWPHLQRPAPCGLHQVPWPEWRHSGALADALRLSTGALWRLTRPAPWQRHLALAEQHYRCHMLPKRTVGWRLLEVPHPYLMALQRRLLHGLIAHLPAHEAACGYTPGRSVVDHARAHTGQAVLLKFDLQDFFSSVRASRVHALFATIGYPEQVARELTALCTTATPEPVLQRLHSEGGLEWTQVQRLREPHLPQGSPTSPALANLCAFRLDLRLDGLAHALGARYTRYADDIVLSGSESLRVSRARIEAWVARIAHEEGFALNLRKSRCVGTADRQQVCGIVVNQHTNLPRPAFDLLKAVLHQCVRDGPHQANREQLPDWRAHLQGRLAWAEQLNPAKAQKLRRLFDQIDWGDAPCAPPVLVATHRGSVV</sequence>
<comment type="similarity">
    <text evidence="8">Belongs to the bacterial reverse transcriptase family.</text>
</comment>
<gene>
    <name evidence="11" type="ORF">AACH06_23405</name>
</gene>
<keyword evidence="7" id="KW-0051">Antiviral defense</keyword>
<dbReference type="InterPro" id="IPR000477">
    <property type="entry name" value="RT_dom"/>
</dbReference>
<keyword evidence="12" id="KW-1185">Reference proteome</keyword>
<proteinExistence type="inferred from homology"/>
<reference evidence="11 12" key="1">
    <citation type="submission" date="2024-04" db="EMBL/GenBank/DDBJ databases">
        <title>Novel species of the genus Ideonella isolated from streams.</title>
        <authorList>
            <person name="Lu H."/>
        </authorList>
    </citation>
    <scope>NUCLEOTIDE SEQUENCE [LARGE SCALE GENOMIC DNA]</scope>
    <source>
        <strain evidence="11 12">DXS29W</strain>
    </source>
</reference>
<dbReference type="InterPro" id="IPR043502">
    <property type="entry name" value="DNA/RNA_pol_sf"/>
</dbReference>
<keyword evidence="5" id="KW-0460">Magnesium</keyword>
<evidence type="ECO:0000256" key="4">
    <source>
        <dbReference type="ARBA" id="ARBA00022723"/>
    </source>
</evidence>
<dbReference type="GO" id="GO:0003964">
    <property type="term" value="F:RNA-directed DNA polymerase activity"/>
    <property type="evidence" value="ECO:0007669"/>
    <property type="project" value="UniProtKB-KW"/>
</dbReference>
<dbReference type="PRINTS" id="PR00866">
    <property type="entry name" value="RNADNAPOLMS"/>
</dbReference>
<protein>
    <recommendedName>
        <fullName evidence="1">RNA-directed DNA polymerase</fullName>
        <ecNumber evidence="1">2.7.7.49</ecNumber>
    </recommendedName>
</protein>
<keyword evidence="6 11" id="KW-0695">RNA-directed DNA polymerase</keyword>
<organism evidence="11 12">
    <name type="scientific">Ideonella lacteola</name>
    <dbReference type="NCBI Taxonomy" id="2984193"/>
    <lineage>
        <taxon>Bacteria</taxon>
        <taxon>Pseudomonadati</taxon>
        <taxon>Pseudomonadota</taxon>
        <taxon>Betaproteobacteria</taxon>
        <taxon>Burkholderiales</taxon>
        <taxon>Sphaerotilaceae</taxon>
        <taxon>Ideonella</taxon>
    </lineage>
</organism>
<feature type="domain" description="Reverse transcriptase" evidence="10">
    <location>
        <begin position="135"/>
        <end position="374"/>
    </location>
</feature>
<evidence type="ECO:0000259" key="10">
    <source>
        <dbReference type="PROSITE" id="PS50878"/>
    </source>
</evidence>
<keyword evidence="3 11" id="KW-0548">Nucleotidyltransferase</keyword>